<feature type="region of interest" description="Disordered" evidence="6">
    <location>
        <begin position="283"/>
        <end position="327"/>
    </location>
</feature>
<feature type="coiled-coil region" evidence="5">
    <location>
        <begin position="73"/>
        <end position="110"/>
    </location>
</feature>
<dbReference type="InterPro" id="IPR042177">
    <property type="entry name" value="Cell/Rod_1"/>
</dbReference>
<dbReference type="InterPro" id="IPR055342">
    <property type="entry name" value="MreC_beta-barrel_core"/>
</dbReference>
<evidence type="ECO:0000256" key="4">
    <source>
        <dbReference type="ARBA" id="ARBA00032089"/>
    </source>
</evidence>
<keyword evidence="9" id="KW-1185">Reference proteome</keyword>
<feature type="domain" description="Rod shape-determining protein MreC beta-barrel core" evidence="7">
    <location>
        <begin position="133"/>
        <end position="272"/>
    </location>
</feature>
<evidence type="ECO:0000256" key="5">
    <source>
        <dbReference type="SAM" id="Coils"/>
    </source>
</evidence>
<organism evidence="8 9">
    <name type="scientific">Rhodovibrio sodomensis</name>
    <dbReference type="NCBI Taxonomy" id="1088"/>
    <lineage>
        <taxon>Bacteria</taxon>
        <taxon>Pseudomonadati</taxon>
        <taxon>Pseudomonadota</taxon>
        <taxon>Alphaproteobacteria</taxon>
        <taxon>Rhodospirillales</taxon>
        <taxon>Rhodovibrionaceae</taxon>
        <taxon>Rhodovibrio</taxon>
    </lineage>
</organism>
<evidence type="ECO:0000313" key="9">
    <source>
        <dbReference type="Proteomes" id="UP001296873"/>
    </source>
</evidence>
<dbReference type="EMBL" id="NRRL01000023">
    <property type="protein sequence ID" value="MBK1668441.1"/>
    <property type="molecule type" value="Genomic_DNA"/>
</dbReference>
<evidence type="ECO:0000256" key="6">
    <source>
        <dbReference type="SAM" id="MobiDB-lite"/>
    </source>
</evidence>
<dbReference type="PANTHER" id="PTHR34138:SF1">
    <property type="entry name" value="CELL SHAPE-DETERMINING PROTEIN MREC"/>
    <property type="match status" value="1"/>
</dbReference>
<keyword evidence="5" id="KW-0175">Coiled coil</keyword>
<dbReference type="Gene3D" id="2.40.10.340">
    <property type="entry name" value="Rod shape-determining protein MreC, domain 1"/>
    <property type="match status" value="1"/>
</dbReference>
<evidence type="ECO:0000313" key="8">
    <source>
        <dbReference type="EMBL" id="MBK1668441.1"/>
    </source>
</evidence>
<dbReference type="InterPro" id="IPR007221">
    <property type="entry name" value="MreC"/>
</dbReference>
<dbReference type="NCBIfam" id="NF010512">
    <property type="entry name" value="PRK13922.12-1"/>
    <property type="match status" value="1"/>
</dbReference>
<dbReference type="PANTHER" id="PTHR34138">
    <property type="entry name" value="CELL SHAPE-DETERMINING PROTEIN MREC"/>
    <property type="match status" value="1"/>
</dbReference>
<dbReference type="Proteomes" id="UP001296873">
    <property type="component" value="Unassembled WGS sequence"/>
</dbReference>
<dbReference type="RefSeq" id="WP_200340755.1">
    <property type="nucleotide sequence ID" value="NZ_NRRL01000023.1"/>
</dbReference>
<dbReference type="NCBIfam" id="TIGR00219">
    <property type="entry name" value="mreC"/>
    <property type="match status" value="1"/>
</dbReference>
<dbReference type="InterPro" id="IPR042175">
    <property type="entry name" value="Cell/Rod_MreC_2"/>
</dbReference>
<evidence type="ECO:0000256" key="3">
    <source>
        <dbReference type="ARBA" id="ARBA00022960"/>
    </source>
</evidence>
<protein>
    <recommendedName>
        <fullName evidence="2">Cell shape-determining protein MreC</fullName>
    </recommendedName>
    <alternativeName>
        <fullName evidence="4">Cell shape protein MreC</fullName>
    </alternativeName>
</protein>
<evidence type="ECO:0000259" key="7">
    <source>
        <dbReference type="Pfam" id="PF04085"/>
    </source>
</evidence>
<dbReference type="Pfam" id="PF04085">
    <property type="entry name" value="MreC"/>
    <property type="match status" value="1"/>
</dbReference>
<dbReference type="Gene3D" id="2.40.10.350">
    <property type="entry name" value="Rod shape-determining protein MreC, domain 2"/>
    <property type="match status" value="1"/>
</dbReference>
<evidence type="ECO:0000256" key="2">
    <source>
        <dbReference type="ARBA" id="ARBA00013855"/>
    </source>
</evidence>
<sequence length="327" mass="34587">MRRPAGTLLTLATPIRAWAQRFAFLLLVGAAFALMLVGKADTVFVERARTAITDAVTPVLDVVSRPIASVANLLREGQELAALRAQNAALRQENARLQHWQTVARRLQAENAALSQLLNVAPEPSTSYTTGRVVADTGGAFVRSVLINAGAAQGVEKGQAALAGDGLAGRVAEVGQRSARILLLTDINSRIPVVIADSRFRGILAGDNTANPRLRYLPEEARPQTGDRIVTSGHGGVFPPGLPVGRVARAGESGVRVAPFADWNRMEFLRVVDYRMPGILMTDGAKAPKPPGTPRHSPADSLPELPSGAGEGGTLTERAVQAKAPEE</sequence>
<comment type="caution">
    <text evidence="8">The sequence shown here is derived from an EMBL/GenBank/DDBJ whole genome shotgun (WGS) entry which is preliminary data.</text>
</comment>
<keyword evidence="3" id="KW-0133">Cell shape</keyword>
<evidence type="ECO:0000256" key="1">
    <source>
        <dbReference type="ARBA" id="ARBA00009369"/>
    </source>
</evidence>
<accession>A0ABS1DEP3</accession>
<name>A0ABS1DEP3_9PROT</name>
<comment type="similarity">
    <text evidence="1">Belongs to the MreC family.</text>
</comment>
<gene>
    <name evidence="8" type="ORF">CKO28_10385</name>
</gene>
<reference evidence="8 9" key="1">
    <citation type="journal article" date="2020" name="Microorganisms">
        <title>Osmotic Adaptation and Compatible Solute Biosynthesis of Phototrophic Bacteria as Revealed from Genome Analyses.</title>
        <authorList>
            <person name="Imhoff J.F."/>
            <person name="Rahn T."/>
            <person name="Kunzel S."/>
            <person name="Keller A."/>
            <person name="Neulinger S.C."/>
        </authorList>
    </citation>
    <scope>NUCLEOTIDE SEQUENCE [LARGE SCALE GENOMIC DNA]</scope>
    <source>
        <strain evidence="8 9">DSM 9895</strain>
    </source>
</reference>
<proteinExistence type="inferred from homology"/>